<feature type="compositionally biased region" description="Low complexity" evidence="1">
    <location>
        <begin position="635"/>
        <end position="649"/>
    </location>
</feature>
<feature type="compositionally biased region" description="Polar residues" evidence="1">
    <location>
        <begin position="418"/>
        <end position="436"/>
    </location>
</feature>
<dbReference type="EnsemblMetazoa" id="AAEL019530-RD">
    <property type="protein sequence ID" value="AAEL019530-PD"/>
    <property type="gene ID" value="AAEL019530"/>
</dbReference>
<dbReference type="SUPFAM" id="SSF57625">
    <property type="entry name" value="Invertebrate chitin-binding proteins"/>
    <property type="match status" value="1"/>
</dbReference>
<feature type="compositionally biased region" description="Low complexity" evidence="1">
    <location>
        <begin position="760"/>
        <end position="778"/>
    </location>
</feature>
<feature type="compositionally biased region" description="Polar residues" evidence="1">
    <location>
        <begin position="569"/>
        <end position="596"/>
    </location>
</feature>
<sequence length="840" mass="92683">MGNGSKKMRRRSRMKVLKILQSFSQGTFIAFILSLLYCGHCSIAEPGYLDFDNLPETNFTCAGKVIGGYYADLEASCQMFHVCTIGQGDEPMDIKFLCLNGTVFDQETRVCERVDEVDCSKSERFYYLNLELYGNTIIPAPEESSSEEVSSSASSPSSTSTSTTSTTTSTTTTTKKPTTTTPSRRFIFNNSKGSPIVSSTTLATPTHGYSTSTSKPGEEEEEYEYEDEEYDDTNSKDDSAATGPAVVPNLEDDGGSFSPQQFTLQQQTQNSQPKPEDPAKTGSKPAVSFQQQHFQNGGTLAVTNSHVTVTTHTTSSSGTGGSSSSNSNTSNNANSQKKNAQPSLTTKEKHALEHQKLQQQQALLQQQMLAKQHQELQKKQQEAAVQQQQKAIQQQQKQVQQHESEIKNHQAQLLLHTQKINRQQQQKPFPNKSTYNPYGVITPHQQQQEQQSEEQTLQAQSPKRIPLLAAVNPIGPPQQSPVASQPSSVSQLAPFRLRAQGFKLPSQQEDRFEGYRRQPPPQVSLHLPFEQLRHQKDISLQFDPEEEDLTQIPNRKELKRSDPPFHSSIHGNNTPPTVSLKTSVTAANNAVQSTAQAPVAMEHKQPEPDSASYPDDPVEYYDEDYSAEPASGNPSLDSVKSNSNSGSVVTHKRSGENQLGDPKVLTGSGLPTTQASRTSSTSGNNSSKSKNTSRFIINNEHHKSPTNPYNSNRARTGRLYDGRPSGLGGTPTPKSRASYNPQPKVIVTTSTSIRDNSGRTINYSISSSNPSPATTAASHVAKYREPSTRGYDEYKEDDVLSDPFFLDVPKVSGGNGRRKRDAWSQRKRRKPFLYIVPRFM</sequence>
<dbReference type="PANTHER" id="PTHR22933">
    <property type="entry name" value="FI18007P1-RELATED"/>
    <property type="match status" value="1"/>
</dbReference>
<evidence type="ECO:0000313" key="3">
    <source>
        <dbReference type="EnsemblMetazoa" id="AAEL019530-PA"/>
    </source>
</evidence>
<dbReference type="OrthoDB" id="10065127at2759"/>
<dbReference type="InterPro" id="IPR002557">
    <property type="entry name" value="Chitin-bd_dom"/>
</dbReference>
<dbReference type="InterPro" id="IPR036508">
    <property type="entry name" value="Chitin-bd_dom_sf"/>
</dbReference>
<feature type="compositionally biased region" description="Low complexity" evidence="1">
    <location>
        <begin position="676"/>
        <end position="694"/>
    </location>
</feature>
<dbReference type="EnsemblMetazoa" id="AAEL019530-RA">
    <property type="protein sequence ID" value="AAEL019530-PA"/>
    <property type="gene ID" value="AAEL019530"/>
</dbReference>
<dbReference type="PANTHER" id="PTHR22933:SF43">
    <property type="entry name" value="LP10131P"/>
    <property type="match status" value="1"/>
</dbReference>
<feature type="compositionally biased region" description="Low complexity" evidence="1">
    <location>
        <begin position="357"/>
        <end position="371"/>
    </location>
</feature>
<feature type="compositionally biased region" description="Polar residues" evidence="1">
    <location>
        <begin position="732"/>
        <end position="759"/>
    </location>
</feature>
<dbReference type="GO" id="GO:0005576">
    <property type="term" value="C:extracellular region"/>
    <property type="evidence" value="ECO:0007669"/>
    <property type="project" value="InterPro"/>
</dbReference>
<dbReference type="PROSITE" id="PS50940">
    <property type="entry name" value="CHIT_BIND_II"/>
    <property type="match status" value="1"/>
</dbReference>
<feature type="compositionally biased region" description="Low complexity" evidence="1">
    <location>
        <begin position="480"/>
        <end position="494"/>
    </location>
</feature>
<feature type="compositionally biased region" description="Basic and acidic residues" evidence="1">
    <location>
        <begin position="346"/>
        <end position="356"/>
    </location>
</feature>
<dbReference type="Gene3D" id="2.170.140.10">
    <property type="entry name" value="Chitin binding domain"/>
    <property type="match status" value="1"/>
</dbReference>
<organism evidence="3 4">
    <name type="scientific">Aedes aegypti</name>
    <name type="common">Yellowfever mosquito</name>
    <name type="synonym">Culex aegypti</name>
    <dbReference type="NCBI Taxonomy" id="7159"/>
    <lineage>
        <taxon>Eukaryota</taxon>
        <taxon>Metazoa</taxon>
        <taxon>Ecdysozoa</taxon>
        <taxon>Arthropoda</taxon>
        <taxon>Hexapoda</taxon>
        <taxon>Insecta</taxon>
        <taxon>Pterygota</taxon>
        <taxon>Neoptera</taxon>
        <taxon>Endopterygota</taxon>
        <taxon>Diptera</taxon>
        <taxon>Nematocera</taxon>
        <taxon>Culicoidea</taxon>
        <taxon>Culicidae</taxon>
        <taxon>Culicinae</taxon>
        <taxon>Aedini</taxon>
        <taxon>Aedes</taxon>
        <taxon>Stegomyia</taxon>
    </lineage>
</organism>
<name>A0A6I8TW48_AEDAE</name>
<feature type="domain" description="Chitin-binding type-2" evidence="2">
    <location>
        <begin position="58"/>
        <end position="121"/>
    </location>
</feature>
<protein>
    <recommendedName>
        <fullName evidence="2">Chitin-binding type-2 domain-containing protein</fullName>
    </recommendedName>
</protein>
<dbReference type="Pfam" id="PF01607">
    <property type="entry name" value="CBM_14"/>
    <property type="match status" value="1"/>
</dbReference>
<feature type="compositionally biased region" description="Low complexity" evidence="1">
    <location>
        <begin position="301"/>
        <end position="335"/>
    </location>
</feature>
<dbReference type="Proteomes" id="UP000008820">
    <property type="component" value="Chromosome 3"/>
</dbReference>
<keyword evidence="4" id="KW-1185">Reference proteome</keyword>
<dbReference type="SMART" id="SM00494">
    <property type="entry name" value="ChtBD2"/>
    <property type="match status" value="1"/>
</dbReference>
<feature type="compositionally biased region" description="Polar residues" evidence="1">
    <location>
        <begin position="188"/>
        <end position="215"/>
    </location>
</feature>
<feature type="compositionally biased region" description="Basic and acidic residues" evidence="1">
    <location>
        <begin position="554"/>
        <end position="563"/>
    </location>
</feature>
<feature type="compositionally biased region" description="Polar residues" evidence="1">
    <location>
        <begin position="288"/>
        <end position="298"/>
    </location>
</feature>
<reference evidence="3" key="2">
    <citation type="submission" date="2020-05" db="UniProtKB">
        <authorList>
            <consortium name="EnsemblMetazoa"/>
        </authorList>
    </citation>
    <scope>IDENTIFICATION</scope>
    <source>
        <strain evidence="3">LVP_AGWG</strain>
    </source>
</reference>
<feature type="compositionally biased region" description="Low complexity" evidence="1">
    <location>
        <begin position="382"/>
        <end position="399"/>
    </location>
</feature>
<feature type="compositionally biased region" description="Low complexity" evidence="1">
    <location>
        <begin position="143"/>
        <end position="183"/>
    </location>
</feature>
<dbReference type="InterPro" id="IPR052976">
    <property type="entry name" value="Scoloptoxin-like"/>
</dbReference>
<accession>A0A6I8TW48</accession>
<feature type="compositionally biased region" description="Low complexity" evidence="1">
    <location>
        <begin position="257"/>
        <end position="273"/>
    </location>
</feature>
<feature type="compositionally biased region" description="Acidic residues" evidence="1">
    <location>
        <begin position="218"/>
        <end position="232"/>
    </location>
</feature>
<evidence type="ECO:0000256" key="1">
    <source>
        <dbReference type="SAM" id="MobiDB-lite"/>
    </source>
</evidence>
<reference evidence="3 4" key="1">
    <citation type="submission" date="2017-06" db="EMBL/GenBank/DDBJ databases">
        <title>Aedes aegypti genome working group (AGWG) sequencing and assembly.</title>
        <authorList>
            <consortium name="Aedes aegypti Genome Working Group (AGWG)"/>
            <person name="Matthews B.J."/>
        </authorList>
    </citation>
    <scope>NUCLEOTIDE SEQUENCE [LARGE SCALE GENOMIC DNA]</scope>
    <source>
        <strain evidence="3 4">LVP_AGWG</strain>
    </source>
</reference>
<feature type="compositionally biased region" description="Acidic residues" evidence="1">
    <location>
        <begin position="616"/>
        <end position="626"/>
    </location>
</feature>
<feature type="compositionally biased region" description="Low complexity" evidence="1">
    <location>
        <begin position="445"/>
        <end position="460"/>
    </location>
</feature>
<dbReference type="GO" id="GO:0008061">
    <property type="term" value="F:chitin binding"/>
    <property type="evidence" value="ECO:0007669"/>
    <property type="project" value="InterPro"/>
</dbReference>
<feature type="region of interest" description="Disordered" evidence="1">
    <location>
        <begin position="143"/>
        <end position="784"/>
    </location>
</feature>
<feature type="compositionally biased region" description="Basic and acidic residues" evidence="1">
    <location>
        <begin position="372"/>
        <end position="381"/>
    </location>
</feature>
<dbReference type="AlphaFoldDB" id="A0A6I8TW48"/>
<gene>
    <name evidence="3" type="primary">5568519</name>
</gene>
<proteinExistence type="predicted"/>
<dbReference type="InParanoid" id="A0A6I8TW48"/>
<evidence type="ECO:0000259" key="2">
    <source>
        <dbReference type="PROSITE" id="PS50940"/>
    </source>
</evidence>
<evidence type="ECO:0000313" key="4">
    <source>
        <dbReference type="Proteomes" id="UP000008820"/>
    </source>
</evidence>
<feature type="compositionally biased region" description="Polar residues" evidence="1">
    <location>
        <begin position="336"/>
        <end position="345"/>
    </location>
</feature>
<feature type="compositionally biased region" description="Polar residues" evidence="1">
    <location>
        <begin position="705"/>
        <end position="714"/>
    </location>
</feature>